<sequence length="88" mass="10326">MVYADISFHKKRNVKGCKDLRISCAKPFSVEKCHLAFRHYDKIQRSRHIKRKQLRQYPKKLSGTLFCSLICNHSISIQHSTNTHISRG</sequence>
<dbReference type="InParanoid" id="K3YFE0"/>
<name>K3YFE0_SETIT</name>
<organism evidence="1 2">
    <name type="scientific">Setaria italica</name>
    <name type="common">Foxtail millet</name>
    <name type="synonym">Panicum italicum</name>
    <dbReference type="NCBI Taxonomy" id="4555"/>
    <lineage>
        <taxon>Eukaryota</taxon>
        <taxon>Viridiplantae</taxon>
        <taxon>Streptophyta</taxon>
        <taxon>Embryophyta</taxon>
        <taxon>Tracheophyta</taxon>
        <taxon>Spermatophyta</taxon>
        <taxon>Magnoliopsida</taxon>
        <taxon>Liliopsida</taxon>
        <taxon>Poales</taxon>
        <taxon>Poaceae</taxon>
        <taxon>PACMAD clade</taxon>
        <taxon>Panicoideae</taxon>
        <taxon>Panicodae</taxon>
        <taxon>Paniceae</taxon>
        <taxon>Cenchrinae</taxon>
        <taxon>Setaria</taxon>
    </lineage>
</organism>
<reference evidence="2" key="1">
    <citation type="journal article" date="2012" name="Nat. Biotechnol.">
        <title>Reference genome sequence of the model plant Setaria.</title>
        <authorList>
            <person name="Bennetzen J.L."/>
            <person name="Schmutz J."/>
            <person name="Wang H."/>
            <person name="Percifield R."/>
            <person name="Hawkins J."/>
            <person name="Pontaroli A.C."/>
            <person name="Estep M."/>
            <person name="Feng L."/>
            <person name="Vaughn J.N."/>
            <person name="Grimwood J."/>
            <person name="Jenkins J."/>
            <person name="Barry K."/>
            <person name="Lindquist E."/>
            <person name="Hellsten U."/>
            <person name="Deshpande S."/>
            <person name="Wang X."/>
            <person name="Wu X."/>
            <person name="Mitros T."/>
            <person name="Triplett J."/>
            <person name="Yang X."/>
            <person name="Ye C.Y."/>
            <person name="Mauro-Herrera M."/>
            <person name="Wang L."/>
            <person name="Li P."/>
            <person name="Sharma M."/>
            <person name="Sharma R."/>
            <person name="Ronald P.C."/>
            <person name="Panaud O."/>
            <person name="Kellogg E.A."/>
            <person name="Brutnell T.P."/>
            <person name="Doust A.N."/>
            <person name="Tuskan G.A."/>
            <person name="Rokhsar D."/>
            <person name="Devos K.M."/>
        </authorList>
    </citation>
    <scope>NUCLEOTIDE SEQUENCE [LARGE SCALE GENOMIC DNA]</scope>
    <source>
        <strain evidence="2">cv. Yugu1</strain>
    </source>
</reference>
<dbReference type="EMBL" id="AGNK02004379">
    <property type="status" value="NOT_ANNOTATED_CDS"/>
    <property type="molecule type" value="Genomic_DNA"/>
</dbReference>
<accession>K3YFE0</accession>
<dbReference type="EnsemblPlants" id="KQK97584">
    <property type="protein sequence ID" value="KQK97584"/>
    <property type="gene ID" value="SETIT_012958mg"/>
</dbReference>
<dbReference type="Proteomes" id="UP000004995">
    <property type="component" value="Unassembled WGS sequence"/>
</dbReference>
<reference evidence="1" key="2">
    <citation type="submission" date="2018-08" db="UniProtKB">
        <authorList>
            <consortium name="EnsemblPlants"/>
        </authorList>
    </citation>
    <scope>IDENTIFICATION</scope>
    <source>
        <strain evidence="1">Yugu1</strain>
    </source>
</reference>
<dbReference type="Gramene" id="KQK97584">
    <property type="protein sequence ID" value="KQK97584"/>
    <property type="gene ID" value="SETIT_012958mg"/>
</dbReference>
<dbReference type="AlphaFoldDB" id="K3YFE0"/>
<proteinExistence type="predicted"/>
<protein>
    <submittedName>
        <fullName evidence="1">Uncharacterized protein</fullName>
    </submittedName>
</protein>
<evidence type="ECO:0000313" key="2">
    <source>
        <dbReference type="Proteomes" id="UP000004995"/>
    </source>
</evidence>
<keyword evidence="2" id="KW-1185">Reference proteome</keyword>
<evidence type="ECO:0000313" key="1">
    <source>
        <dbReference type="EnsemblPlants" id="KQK97584"/>
    </source>
</evidence>
<dbReference type="HOGENOM" id="CLU_2473259_0_0_1"/>